<keyword evidence="7" id="KW-0804">Transcription</keyword>
<evidence type="ECO:0000256" key="2">
    <source>
        <dbReference type="ARBA" id="ARBA00022723"/>
    </source>
</evidence>
<dbReference type="SMART" id="SM00868">
    <property type="entry name" value="zf-AD"/>
    <property type="match status" value="1"/>
</dbReference>
<dbReference type="SUPFAM" id="SSF57667">
    <property type="entry name" value="beta-beta-alpha zinc fingers"/>
    <property type="match status" value="9"/>
</dbReference>
<keyword evidence="8" id="KW-0539">Nucleus</keyword>
<name>A0A8D8P428_CULPI</name>
<comment type="subcellular location">
    <subcellularLocation>
        <location evidence="1">Nucleus</location>
    </subcellularLocation>
</comment>
<feature type="binding site" evidence="10">
    <location>
        <position position="15"/>
    </location>
    <ligand>
        <name>Zn(2+)</name>
        <dbReference type="ChEBI" id="CHEBI:29105"/>
    </ligand>
</feature>
<evidence type="ECO:0000256" key="9">
    <source>
        <dbReference type="PROSITE-ProRule" id="PRU00042"/>
    </source>
</evidence>
<evidence type="ECO:0000256" key="5">
    <source>
        <dbReference type="ARBA" id="ARBA00022833"/>
    </source>
</evidence>
<evidence type="ECO:0000256" key="4">
    <source>
        <dbReference type="ARBA" id="ARBA00022771"/>
    </source>
</evidence>
<feature type="domain" description="C2H2-type" evidence="11">
    <location>
        <begin position="487"/>
        <end position="514"/>
    </location>
</feature>
<dbReference type="SMART" id="SM00355">
    <property type="entry name" value="ZnF_C2H2"/>
    <property type="match status" value="17"/>
</dbReference>
<dbReference type="AlphaFoldDB" id="A0A8D8P428"/>
<keyword evidence="4 9" id="KW-0863">Zinc-finger</keyword>
<dbReference type="Pfam" id="PF07776">
    <property type="entry name" value="zf-AD"/>
    <property type="match status" value="1"/>
</dbReference>
<feature type="domain" description="C2H2-type" evidence="11">
    <location>
        <begin position="262"/>
        <end position="289"/>
    </location>
</feature>
<feature type="domain" description="C2H2-type" evidence="11">
    <location>
        <begin position="221"/>
        <end position="252"/>
    </location>
</feature>
<dbReference type="InterPro" id="IPR050636">
    <property type="entry name" value="C2H2-ZF_domain-containing"/>
</dbReference>
<protein>
    <submittedName>
        <fullName evidence="13">Zinc finger protein 624</fullName>
    </submittedName>
</protein>
<feature type="domain" description="C2H2-type" evidence="11">
    <location>
        <begin position="626"/>
        <end position="654"/>
    </location>
</feature>
<accession>A0A8D8P428</accession>
<dbReference type="InterPro" id="IPR012934">
    <property type="entry name" value="Znf_AD"/>
</dbReference>
<feature type="domain" description="C2H2-type" evidence="11">
    <location>
        <begin position="458"/>
        <end position="485"/>
    </location>
</feature>
<evidence type="ECO:0000256" key="6">
    <source>
        <dbReference type="ARBA" id="ARBA00023015"/>
    </source>
</evidence>
<feature type="domain" description="C2H2-type" evidence="11">
    <location>
        <begin position="513"/>
        <end position="540"/>
    </location>
</feature>
<dbReference type="InterPro" id="IPR013087">
    <property type="entry name" value="Znf_C2H2_type"/>
</dbReference>
<dbReference type="PROSITE" id="PS50157">
    <property type="entry name" value="ZINC_FINGER_C2H2_2"/>
    <property type="match status" value="14"/>
</dbReference>
<dbReference type="Pfam" id="PF13912">
    <property type="entry name" value="zf-C2H2_6"/>
    <property type="match status" value="2"/>
</dbReference>
<evidence type="ECO:0000256" key="1">
    <source>
        <dbReference type="ARBA" id="ARBA00004123"/>
    </source>
</evidence>
<feature type="domain" description="C2H2-type" evidence="11">
    <location>
        <begin position="193"/>
        <end position="220"/>
    </location>
</feature>
<dbReference type="Gene3D" id="3.30.160.60">
    <property type="entry name" value="Classic Zinc Finger"/>
    <property type="match status" value="10"/>
</dbReference>
<evidence type="ECO:0000256" key="8">
    <source>
        <dbReference type="ARBA" id="ARBA00023242"/>
    </source>
</evidence>
<dbReference type="GO" id="GO:0005634">
    <property type="term" value="C:nucleus"/>
    <property type="evidence" value="ECO:0007669"/>
    <property type="project" value="UniProtKB-SubCell"/>
</dbReference>
<dbReference type="InterPro" id="IPR036236">
    <property type="entry name" value="Znf_C2H2_sf"/>
</dbReference>
<feature type="domain" description="C2H2-type" evidence="11">
    <location>
        <begin position="598"/>
        <end position="625"/>
    </location>
</feature>
<evidence type="ECO:0000256" key="10">
    <source>
        <dbReference type="PROSITE-ProRule" id="PRU01263"/>
    </source>
</evidence>
<evidence type="ECO:0000256" key="7">
    <source>
        <dbReference type="ARBA" id="ARBA00023163"/>
    </source>
</evidence>
<evidence type="ECO:0000313" key="13">
    <source>
        <dbReference type="EMBL" id="CAG6588006.1"/>
    </source>
</evidence>
<keyword evidence="6" id="KW-0805">Transcription regulation</keyword>
<dbReference type="EMBL" id="HBUE01214431">
    <property type="protein sequence ID" value="CAG6536015.1"/>
    <property type="molecule type" value="Transcribed_RNA"/>
</dbReference>
<dbReference type="FunFam" id="3.30.160.60:FF:001049">
    <property type="entry name" value="zinc finger protein 319"/>
    <property type="match status" value="1"/>
</dbReference>
<dbReference type="GO" id="GO:0008270">
    <property type="term" value="F:zinc ion binding"/>
    <property type="evidence" value="ECO:0007669"/>
    <property type="project" value="UniProtKB-UniRule"/>
</dbReference>
<sequence length="719" mass="80920">MDPPVPDTSTICRVCMTMAKGDGHAVELVSLYHTLSPSVPEQISLHEMLKAICAPVFDKPASPETMPENACTGCRNDIIAAFRLHQQCVETDRLLGELLAMKQEEQKQICGEEDEEDMKVDGGDPLMSCERQEVIKVEMLDLLEKMDEGDSSEESDCETQEGAKGSMKCKICSKIFNDVSELSSHMKDEHRLYLCKECGEICKSEHSLAYHIVKHKEKDISSCSGCGKQFATSHTMQRHKKGGFCPGEGERTEKVAKPEPTFRCDPCNETFQTIGSFNYHKTKHCGPTACAGCHKSFASPTTLKIHIRSGVCSAVQDDQPSTSGAGLMIKCNICDLLFETEKALKDHRIKHATPTVCPGCDKTFASKISLAAHIRKGLCPTGKEKMELLKIKEGPVFCDKCGKQFSKQSKLQLHINHGFCEKSEASAQARTCKICKEEQQSMYKLGIHMKEKHPEKLFSCDICGAGSTTEQGLERHKKIHIEGKLAFSCPVCQEDFPTKRMLRSHRIAHAGPQKCNVCDKVVTSKGAMRSHMLRHTGERKFFCDHCPMRFFTAVEKAQHLVTHTREQNWICDTCGSRFTKKTSLQIHIKEIHERRRDHACTLCNYVCAKTSQLKRHMLTHTGEKPFKCTHCEQAYAQSNDLTKHVARVHSDGKAYPCDRCNESFRLLLELRQHYRVHVKEGEDDPQGGTVRFTTMAVLSRRLDVERQQQQQQMEEGGSN</sequence>
<evidence type="ECO:0000256" key="3">
    <source>
        <dbReference type="ARBA" id="ARBA00022737"/>
    </source>
</evidence>
<feature type="domain" description="C2H2-type" evidence="11">
    <location>
        <begin position="396"/>
        <end position="423"/>
    </location>
</feature>
<dbReference type="SUPFAM" id="SSF57716">
    <property type="entry name" value="Glucocorticoid receptor-like (DNA-binding domain)"/>
    <property type="match status" value="1"/>
</dbReference>
<dbReference type="PROSITE" id="PS51915">
    <property type="entry name" value="ZAD"/>
    <property type="match status" value="1"/>
</dbReference>
<dbReference type="PANTHER" id="PTHR47772">
    <property type="entry name" value="ZINC FINGER PROTEIN 200"/>
    <property type="match status" value="1"/>
</dbReference>
<proteinExistence type="predicted"/>
<dbReference type="EMBL" id="HBUE01320947">
    <property type="protein sequence ID" value="CAG6588006.1"/>
    <property type="molecule type" value="Transcribed_RNA"/>
</dbReference>
<feature type="domain" description="C2H2-type" evidence="11">
    <location>
        <begin position="355"/>
        <end position="385"/>
    </location>
</feature>
<reference evidence="13" key="1">
    <citation type="submission" date="2021-05" db="EMBL/GenBank/DDBJ databases">
        <authorList>
            <person name="Alioto T."/>
            <person name="Alioto T."/>
            <person name="Gomez Garrido J."/>
        </authorList>
    </citation>
    <scope>NUCLEOTIDE SEQUENCE</scope>
</reference>
<evidence type="ECO:0000259" key="12">
    <source>
        <dbReference type="PROSITE" id="PS51915"/>
    </source>
</evidence>
<dbReference type="PANTHER" id="PTHR47772:SF13">
    <property type="entry name" value="GASTRULA ZINC FINGER PROTEIN XLCGF49.1-LIKE-RELATED"/>
    <property type="match status" value="1"/>
</dbReference>
<dbReference type="Pfam" id="PF00096">
    <property type="entry name" value="zf-C2H2"/>
    <property type="match status" value="7"/>
</dbReference>
<feature type="domain" description="C2H2-type" evidence="11">
    <location>
        <begin position="167"/>
        <end position="190"/>
    </location>
</feature>
<keyword evidence="2 10" id="KW-0479">Metal-binding</keyword>
<feature type="domain" description="C2H2-type" evidence="11">
    <location>
        <begin position="541"/>
        <end position="568"/>
    </location>
</feature>
<keyword evidence="5 10" id="KW-0862">Zinc</keyword>
<dbReference type="PROSITE" id="PS00028">
    <property type="entry name" value="ZINC_FINGER_C2H2_1"/>
    <property type="match status" value="10"/>
</dbReference>
<feature type="domain" description="C2H2-type" evidence="11">
    <location>
        <begin position="655"/>
        <end position="682"/>
    </location>
</feature>
<organism evidence="13">
    <name type="scientific">Culex pipiens</name>
    <name type="common">House mosquito</name>
    <dbReference type="NCBI Taxonomy" id="7175"/>
    <lineage>
        <taxon>Eukaryota</taxon>
        <taxon>Metazoa</taxon>
        <taxon>Ecdysozoa</taxon>
        <taxon>Arthropoda</taxon>
        <taxon>Hexapoda</taxon>
        <taxon>Insecta</taxon>
        <taxon>Pterygota</taxon>
        <taxon>Neoptera</taxon>
        <taxon>Endopterygota</taxon>
        <taxon>Diptera</taxon>
        <taxon>Nematocera</taxon>
        <taxon>Culicoidea</taxon>
        <taxon>Culicidae</taxon>
        <taxon>Culicinae</taxon>
        <taxon>Culicini</taxon>
        <taxon>Culex</taxon>
        <taxon>Culex</taxon>
    </lineage>
</organism>
<feature type="binding site" evidence="10">
    <location>
        <position position="12"/>
    </location>
    <ligand>
        <name>Zn(2+)</name>
        <dbReference type="ChEBI" id="CHEBI:29105"/>
    </ligand>
</feature>
<evidence type="ECO:0000259" key="11">
    <source>
        <dbReference type="PROSITE" id="PS50157"/>
    </source>
</evidence>
<feature type="binding site" evidence="10">
    <location>
        <position position="74"/>
    </location>
    <ligand>
        <name>Zn(2+)</name>
        <dbReference type="ChEBI" id="CHEBI:29105"/>
    </ligand>
</feature>
<keyword evidence="3" id="KW-0677">Repeat</keyword>
<feature type="domain" description="ZAD" evidence="12">
    <location>
        <begin position="10"/>
        <end position="98"/>
    </location>
</feature>
<feature type="binding site" evidence="10">
    <location>
        <position position="71"/>
    </location>
    <ligand>
        <name>Zn(2+)</name>
        <dbReference type="ChEBI" id="CHEBI:29105"/>
    </ligand>
</feature>
<feature type="domain" description="C2H2-type" evidence="11">
    <location>
        <begin position="569"/>
        <end position="597"/>
    </location>
</feature>